<evidence type="ECO:0000256" key="3">
    <source>
        <dbReference type="ARBA" id="ARBA00022676"/>
    </source>
</evidence>
<dbReference type="PANTHER" id="PTHR11214">
    <property type="entry name" value="BETA-1,3-N-ACETYLGLUCOSAMINYLTRANSFERASE"/>
    <property type="match status" value="1"/>
</dbReference>
<keyword evidence="6" id="KW-0735">Signal-anchor</keyword>
<comment type="subcellular location">
    <subcellularLocation>
        <location evidence="1 10">Golgi apparatus membrane</location>
        <topology evidence="1 10">Single-pass type II membrane protein</topology>
    </subcellularLocation>
</comment>
<evidence type="ECO:0000256" key="9">
    <source>
        <dbReference type="ARBA" id="ARBA00023136"/>
    </source>
</evidence>
<protein>
    <recommendedName>
        <fullName evidence="10">Hexosyltransferase</fullName>
        <ecNumber evidence="10">2.4.1.-</ecNumber>
    </recommendedName>
</protein>
<keyword evidence="7" id="KW-1133">Transmembrane helix</keyword>
<keyword evidence="8 10" id="KW-0333">Golgi apparatus</keyword>
<keyword evidence="5" id="KW-0812">Transmembrane</keyword>
<accession>A0AAF3FKL1</accession>
<reference evidence="12" key="1">
    <citation type="submission" date="2024-02" db="UniProtKB">
        <authorList>
            <consortium name="WormBaseParasite"/>
        </authorList>
    </citation>
    <scope>IDENTIFICATION</scope>
</reference>
<evidence type="ECO:0000313" key="12">
    <source>
        <dbReference type="WBParaSite" id="MBELARI_LOCUS7651"/>
    </source>
</evidence>
<organism evidence="11 12">
    <name type="scientific">Mesorhabditis belari</name>
    <dbReference type="NCBI Taxonomy" id="2138241"/>
    <lineage>
        <taxon>Eukaryota</taxon>
        <taxon>Metazoa</taxon>
        <taxon>Ecdysozoa</taxon>
        <taxon>Nematoda</taxon>
        <taxon>Chromadorea</taxon>
        <taxon>Rhabditida</taxon>
        <taxon>Rhabditina</taxon>
        <taxon>Rhabditomorpha</taxon>
        <taxon>Rhabditoidea</taxon>
        <taxon>Rhabditidae</taxon>
        <taxon>Mesorhabditinae</taxon>
        <taxon>Mesorhabditis</taxon>
    </lineage>
</organism>
<evidence type="ECO:0000256" key="7">
    <source>
        <dbReference type="ARBA" id="ARBA00022989"/>
    </source>
</evidence>
<dbReference type="GO" id="GO:0000139">
    <property type="term" value="C:Golgi membrane"/>
    <property type="evidence" value="ECO:0007669"/>
    <property type="project" value="UniProtKB-SubCell"/>
</dbReference>
<evidence type="ECO:0000256" key="1">
    <source>
        <dbReference type="ARBA" id="ARBA00004323"/>
    </source>
</evidence>
<keyword evidence="3 10" id="KW-0328">Glycosyltransferase</keyword>
<dbReference type="PANTHER" id="PTHR11214:SF364">
    <property type="entry name" value="HEXOSYLTRANSFERASE"/>
    <property type="match status" value="1"/>
</dbReference>
<evidence type="ECO:0000256" key="8">
    <source>
        <dbReference type="ARBA" id="ARBA00023034"/>
    </source>
</evidence>
<keyword evidence="9" id="KW-0472">Membrane</keyword>
<sequence length="341" mass="39866">MTRKSLCFLYFFELTIIIGIVWRAKIWQQFLFDSTLITEKTNWRFKPFPFQITPRNGCVPGIKTLFIIHTSVLNERRRAAIRETYTNPVWMDRFHFRTIFVTARSESDRVESQLKAESDKYGDILQNGHIDAYRNLTIKFLNWMRYVRDECPDVEAILKLDDDILPNIFEIFHDFDANRISKENTMTCLKGQDSSITVRNKSSHWYVSRKAHPGDYWETFCHSSAIIFSPDLFPRLIAQIEKKEFYTSVDDAFITGQIASEIGGIKRDFRLYGKRYLLNGQPGWEALIDVPMITGKVVFGEYVTSTQMKRIFNELTILRGNVTDPPDHFPQSVKQGPINED</sequence>
<dbReference type="GO" id="GO:0006493">
    <property type="term" value="P:protein O-linked glycosylation"/>
    <property type="evidence" value="ECO:0007669"/>
    <property type="project" value="TreeGrafter"/>
</dbReference>
<dbReference type="AlphaFoldDB" id="A0AAF3FKL1"/>
<comment type="similarity">
    <text evidence="2 10">Belongs to the glycosyltransferase 31 family.</text>
</comment>
<keyword evidence="4" id="KW-0808">Transferase</keyword>
<evidence type="ECO:0000256" key="5">
    <source>
        <dbReference type="ARBA" id="ARBA00022692"/>
    </source>
</evidence>
<dbReference type="WBParaSite" id="MBELARI_LOCUS7651">
    <property type="protein sequence ID" value="MBELARI_LOCUS7651"/>
    <property type="gene ID" value="MBELARI_LOCUS7651"/>
</dbReference>
<dbReference type="Pfam" id="PF01762">
    <property type="entry name" value="Galactosyl_T"/>
    <property type="match status" value="1"/>
</dbReference>
<evidence type="ECO:0000256" key="2">
    <source>
        <dbReference type="ARBA" id="ARBA00008661"/>
    </source>
</evidence>
<proteinExistence type="inferred from homology"/>
<dbReference type="EC" id="2.4.1.-" evidence="10"/>
<evidence type="ECO:0000313" key="11">
    <source>
        <dbReference type="Proteomes" id="UP000887575"/>
    </source>
</evidence>
<evidence type="ECO:0000256" key="4">
    <source>
        <dbReference type="ARBA" id="ARBA00022679"/>
    </source>
</evidence>
<evidence type="ECO:0000256" key="10">
    <source>
        <dbReference type="RuleBase" id="RU363063"/>
    </source>
</evidence>
<dbReference type="Proteomes" id="UP000887575">
    <property type="component" value="Unassembled WGS sequence"/>
</dbReference>
<evidence type="ECO:0000256" key="6">
    <source>
        <dbReference type="ARBA" id="ARBA00022968"/>
    </source>
</evidence>
<dbReference type="InterPro" id="IPR002659">
    <property type="entry name" value="Glyco_trans_31"/>
</dbReference>
<keyword evidence="11" id="KW-1185">Reference proteome</keyword>
<name>A0AAF3FKL1_9BILA</name>
<dbReference type="GO" id="GO:0016758">
    <property type="term" value="F:hexosyltransferase activity"/>
    <property type="evidence" value="ECO:0007669"/>
    <property type="project" value="InterPro"/>
</dbReference>